<evidence type="ECO:0000313" key="3">
    <source>
        <dbReference type="Proteomes" id="UP000702425"/>
    </source>
</evidence>
<reference evidence="2 3" key="1">
    <citation type="journal article" date="2020" name="Sci. Rep.">
        <title>A novel cyanobacterial geosmin producer, revising GeoA distribution and dispersion patterns in Bacteria.</title>
        <authorList>
            <person name="Churro C."/>
            <person name="Semedo-Aguiar A.P."/>
            <person name="Silva A.D."/>
            <person name="Pereira-Leal J.B."/>
            <person name="Leite R.B."/>
        </authorList>
    </citation>
    <scope>NUCLEOTIDE SEQUENCE [LARGE SCALE GENOMIC DNA]</scope>
    <source>
        <strain evidence="2 3">IPMA8</strain>
    </source>
</reference>
<dbReference type="PANTHER" id="PTHR46564">
    <property type="entry name" value="TRANSPOSASE"/>
    <property type="match status" value="1"/>
</dbReference>
<dbReference type="InterPro" id="IPR038717">
    <property type="entry name" value="Tc1-like_DDE_dom"/>
</dbReference>
<dbReference type="InterPro" id="IPR036397">
    <property type="entry name" value="RNaseH_sf"/>
</dbReference>
<evidence type="ECO:0000259" key="1">
    <source>
        <dbReference type="Pfam" id="PF13358"/>
    </source>
</evidence>
<accession>A0ABX2CZQ4</accession>
<comment type="caution">
    <text evidence="2">The sequence shown here is derived from an EMBL/GenBank/DDBJ whole genome shotgun (WGS) entry which is preliminary data.</text>
</comment>
<dbReference type="Pfam" id="PF13358">
    <property type="entry name" value="DDE_3"/>
    <property type="match status" value="1"/>
</dbReference>
<protein>
    <recommendedName>
        <fullName evidence="1">Tc1-like transposase DDE domain-containing protein</fullName>
    </recommendedName>
</protein>
<dbReference type="PANTHER" id="PTHR46564:SF1">
    <property type="entry name" value="TRANSPOSASE"/>
    <property type="match status" value="1"/>
</dbReference>
<gene>
    <name evidence="2" type="ORF">E5S67_03527</name>
</gene>
<proteinExistence type="predicted"/>
<sequence>MTLNGSMDSQAFAVFVEQCLVPNLWEGAVVVMDNLPAHKLAVIEPLIQAAGGSVLNLSPYSPDFNPIELWWSQLKAFLRKFSPTTTKMVDILLATALDLVNPQHFKNWFTSCCYCTS</sequence>
<evidence type="ECO:0000313" key="2">
    <source>
        <dbReference type="EMBL" id="NQE35791.1"/>
    </source>
</evidence>
<keyword evidence="3" id="KW-1185">Reference proteome</keyword>
<dbReference type="Proteomes" id="UP000702425">
    <property type="component" value="Unassembled WGS sequence"/>
</dbReference>
<dbReference type="EMBL" id="SRRZ01000064">
    <property type="protein sequence ID" value="NQE35791.1"/>
    <property type="molecule type" value="Genomic_DNA"/>
</dbReference>
<feature type="domain" description="Tc1-like transposase DDE" evidence="1">
    <location>
        <begin position="2"/>
        <end position="80"/>
    </location>
</feature>
<organism evidence="2 3">
    <name type="scientific">Microcoleus asticus IPMA8</name>
    <dbReference type="NCBI Taxonomy" id="2563858"/>
    <lineage>
        <taxon>Bacteria</taxon>
        <taxon>Bacillati</taxon>
        <taxon>Cyanobacteriota</taxon>
        <taxon>Cyanophyceae</taxon>
        <taxon>Oscillatoriophycideae</taxon>
        <taxon>Oscillatoriales</taxon>
        <taxon>Microcoleaceae</taxon>
        <taxon>Microcoleus</taxon>
        <taxon>Microcoleus asticus</taxon>
    </lineage>
</organism>
<name>A0ABX2CZQ4_9CYAN</name>
<dbReference type="Gene3D" id="3.30.420.10">
    <property type="entry name" value="Ribonuclease H-like superfamily/Ribonuclease H"/>
    <property type="match status" value="1"/>
</dbReference>